<evidence type="ECO:0000256" key="9">
    <source>
        <dbReference type="ARBA" id="ARBA00023285"/>
    </source>
</evidence>
<keyword evidence="7" id="KW-1015">Disulfide bond</keyword>
<comment type="similarity">
    <text evidence="2">Belongs to the class II ribonucleoside-triphosphate reductase family.</text>
</comment>
<keyword evidence="6" id="KW-0560">Oxidoreductase</keyword>
<dbReference type="EMBL" id="PYSW02000014">
    <property type="protein sequence ID" value="KAG2386926.1"/>
    <property type="molecule type" value="Genomic_DNA"/>
</dbReference>
<comment type="cofactor">
    <cofactor evidence="1">
        <name>adenosylcob(III)alamin</name>
        <dbReference type="ChEBI" id="CHEBI:18408"/>
    </cofactor>
</comment>
<evidence type="ECO:0000256" key="7">
    <source>
        <dbReference type="ARBA" id="ARBA00023157"/>
    </source>
</evidence>
<evidence type="ECO:0000256" key="5">
    <source>
        <dbReference type="ARBA" id="ARBA00022705"/>
    </source>
</evidence>
<dbReference type="GeneID" id="68094417"/>
<dbReference type="PANTHER" id="PTHR43371:SF1">
    <property type="entry name" value="RIBONUCLEOSIDE-DIPHOSPHATE REDUCTASE"/>
    <property type="match status" value="1"/>
</dbReference>
<comment type="caution">
    <text evidence="13">The sequence shown here is derived from an EMBL/GenBank/DDBJ whole genome shotgun (WGS) entry which is preliminary data.</text>
</comment>
<name>A0AA88GR77_NAELO</name>
<dbReference type="GO" id="GO:0004748">
    <property type="term" value="F:ribonucleoside-diphosphate reductase activity, thioredoxin disulfide as acceptor"/>
    <property type="evidence" value="ECO:0007669"/>
    <property type="project" value="TreeGrafter"/>
</dbReference>
<dbReference type="SUPFAM" id="SSF51998">
    <property type="entry name" value="PFL-like glycyl radical enzymes"/>
    <property type="match status" value="1"/>
</dbReference>
<dbReference type="InterPro" id="IPR054158">
    <property type="entry name" value="RNR-II_ins_dom"/>
</dbReference>
<evidence type="ECO:0000256" key="8">
    <source>
        <dbReference type="ARBA" id="ARBA00023284"/>
    </source>
</evidence>
<evidence type="ECO:0000259" key="12">
    <source>
        <dbReference type="Pfam" id="PF21995"/>
    </source>
</evidence>
<dbReference type="Gene3D" id="3.90.1390.10">
    <property type="entry name" value="b-12 dependent (class ii) ribonucleotide reductase, chain A, domain 3"/>
    <property type="match status" value="1"/>
</dbReference>
<feature type="domain" description="Ribonucleotide reductase alpha-helical" evidence="11">
    <location>
        <begin position="141"/>
        <end position="242"/>
    </location>
</feature>
<feature type="domain" description="B12-dependent ribonucleotide reductase insertion" evidence="12">
    <location>
        <begin position="304"/>
        <end position="360"/>
    </location>
</feature>
<dbReference type="EC" id="1.17.4.2" evidence="3"/>
<evidence type="ECO:0000256" key="2">
    <source>
        <dbReference type="ARBA" id="ARBA00005654"/>
    </source>
</evidence>
<dbReference type="InterPro" id="IPR050862">
    <property type="entry name" value="RdRp_reductase_class-2"/>
</dbReference>
<keyword evidence="9" id="KW-0170">Cobalt</keyword>
<evidence type="ECO:0000256" key="4">
    <source>
        <dbReference type="ARBA" id="ARBA00022628"/>
    </source>
</evidence>
<dbReference type="PANTHER" id="PTHR43371">
    <property type="entry name" value="VITAMIN B12-DEPENDENT RIBONUCLEOTIDE REDUCTASE"/>
    <property type="match status" value="1"/>
</dbReference>
<dbReference type="Gene3D" id="3.20.70.20">
    <property type="match status" value="2"/>
</dbReference>
<dbReference type="Proteomes" id="UP000816034">
    <property type="component" value="Unassembled WGS sequence"/>
</dbReference>
<evidence type="ECO:0000256" key="3">
    <source>
        <dbReference type="ARBA" id="ARBA00012275"/>
    </source>
</evidence>
<dbReference type="Pfam" id="PF21995">
    <property type="entry name" value="RNR-II_ins_dom"/>
    <property type="match status" value="1"/>
</dbReference>
<accession>A0AA88GR77</accession>
<comment type="catalytic activity">
    <reaction evidence="10">
        <text>a 2'-deoxyribonucleoside 5'-triphosphate + [thioredoxin]-disulfide + H2O = a ribonucleoside 5'-triphosphate + [thioredoxin]-dithiol</text>
        <dbReference type="Rhea" id="RHEA:12701"/>
        <dbReference type="Rhea" id="RHEA-COMP:10698"/>
        <dbReference type="Rhea" id="RHEA-COMP:10700"/>
        <dbReference type="ChEBI" id="CHEBI:15377"/>
        <dbReference type="ChEBI" id="CHEBI:29950"/>
        <dbReference type="ChEBI" id="CHEBI:50058"/>
        <dbReference type="ChEBI" id="CHEBI:61557"/>
        <dbReference type="ChEBI" id="CHEBI:61560"/>
        <dbReference type="EC" id="1.17.4.2"/>
    </reaction>
</comment>
<organism evidence="13 14">
    <name type="scientific">Naegleria lovaniensis</name>
    <name type="common">Amoeba</name>
    <dbReference type="NCBI Taxonomy" id="51637"/>
    <lineage>
        <taxon>Eukaryota</taxon>
        <taxon>Discoba</taxon>
        <taxon>Heterolobosea</taxon>
        <taxon>Tetramitia</taxon>
        <taxon>Eutetramitia</taxon>
        <taxon>Vahlkampfiidae</taxon>
        <taxon>Naegleria</taxon>
    </lineage>
</organism>
<evidence type="ECO:0000256" key="6">
    <source>
        <dbReference type="ARBA" id="ARBA00023002"/>
    </source>
</evidence>
<dbReference type="GO" id="GO:0006260">
    <property type="term" value="P:DNA replication"/>
    <property type="evidence" value="ECO:0007669"/>
    <property type="project" value="UniProtKB-KW"/>
</dbReference>
<dbReference type="Pfam" id="PF17975">
    <property type="entry name" value="RNR_Alpha"/>
    <property type="match status" value="1"/>
</dbReference>
<evidence type="ECO:0000256" key="10">
    <source>
        <dbReference type="ARBA" id="ARBA00048987"/>
    </source>
</evidence>
<keyword evidence="4" id="KW-0846">Cobalamin</keyword>
<evidence type="ECO:0000313" key="14">
    <source>
        <dbReference type="Proteomes" id="UP000816034"/>
    </source>
</evidence>
<dbReference type="RefSeq" id="XP_044550918.1">
    <property type="nucleotide sequence ID" value="XM_044691326.1"/>
</dbReference>
<keyword evidence="8" id="KW-0676">Redox-active center</keyword>
<evidence type="ECO:0000256" key="1">
    <source>
        <dbReference type="ARBA" id="ARBA00001922"/>
    </source>
</evidence>
<dbReference type="InterPro" id="IPR040763">
    <property type="entry name" value="RNR_alpha_hel"/>
</dbReference>
<dbReference type="GO" id="GO:0008998">
    <property type="term" value="F:ribonucleoside-triphosphate reductase (thioredoxin) activity"/>
    <property type="evidence" value="ECO:0007669"/>
    <property type="project" value="UniProtKB-EC"/>
</dbReference>
<proteinExistence type="inferred from homology"/>
<dbReference type="AlphaFoldDB" id="A0AA88GR77"/>
<dbReference type="GO" id="GO:0031419">
    <property type="term" value="F:cobalamin binding"/>
    <property type="evidence" value="ECO:0007669"/>
    <property type="project" value="UniProtKB-KW"/>
</dbReference>
<evidence type="ECO:0000259" key="11">
    <source>
        <dbReference type="Pfam" id="PF17975"/>
    </source>
</evidence>
<keyword evidence="14" id="KW-1185">Reference proteome</keyword>
<reference evidence="13 14" key="1">
    <citation type="journal article" date="2018" name="BMC Genomics">
        <title>The genome of Naegleria lovaniensis, the basis for a comparative approach to unravel pathogenicity factors of the human pathogenic amoeba N. fowleri.</title>
        <authorList>
            <person name="Liechti N."/>
            <person name="Schurch N."/>
            <person name="Bruggmann R."/>
            <person name="Wittwer M."/>
        </authorList>
    </citation>
    <scope>NUCLEOTIDE SEQUENCE [LARGE SCALE GENOMIC DNA]</scope>
    <source>
        <strain evidence="13 14">ATCC 30569</strain>
    </source>
</reference>
<protein>
    <recommendedName>
        <fullName evidence="3">ribonucleoside-triphosphate reductase (thioredoxin)</fullName>
        <ecNumber evidence="3">1.17.4.2</ecNumber>
    </recommendedName>
</protein>
<sequence length="687" mass="77635">MHKQGLIATLSRHHCSRNVGSVQTHGSSRMSMIRNYSTNKNSNYGKTVKIFSTPTSSTFSNSSSLPIYFQKKKLLTTSPSHCCGYHTCSQVRSEQDTGRHQHSEVSHDHPLFKKQRMLDTTSMTIDTSVTHNDSPSYRFKLSKTFVEKYKNIPPPFGFNGLGEVVYKRTYSRVIEEENRNEEWYETVERVVNGTYNMQKNWIDNHKLGWNARKAQKSAQEMYDRIFNMKFLPSGRGLWGMGTPLTEQRGLYAALNNCAFVSTESMKEDPLKPFVFLMDMSMLGVGVGFDTKGSGSITIKGVDNTRQPIMNIIADSREGWVESVKVLLDSYFNGHAPQLFDYSKIRPAGAPIRGFGGVKTNAGKPISVTVIVDLMNYIGKCVVSGNIRRSAEIAFGEADSEEFIDLKNYEKNPHRASYGWTSNNSIFAQIGMDYSNVAKRMMTTRTRASGGNPCLEQTLESYELCCLVETFPNNHESLEDYQKTLKYAFLYAKTVTLGRTHWPEVNRVMLRNRRIGCSMSGIAQFITKRGVEELRRWSTVGYDTIQEYDQTFSDWLAIPRSIKTTSIKPSGTVSLLAGATPGMHYPISRFYVRRLRLATNSPLVKTLAEAGYHTEPAVSDSQTTVVEFPIDCGEGIRTAKELSMWEQLSLASFLQRYWSDNQVSATITFNPQTEGSQINTHWIISNIN</sequence>
<keyword evidence="5" id="KW-0235">DNA replication</keyword>
<gene>
    <name evidence="13" type="ORF">C9374_001961</name>
</gene>
<evidence type="ECO:0000313" key="13">
    <source>
        <dbReference type="EMBL" id="KAG2386926.1"/>
    </source>
</evidence>